<accession>A0ABP3UQZ7</accession>
<feature type="transmembrane region" description="Helical" evidence="1">
    <location>
        <begin position="788"/>
        <end position="810"/>
    </location>
</feature>
<dbReference type="InterPro" id="IPR050640">
    <property type="entry name" value="Bact_2-comp_sensor_kinase"/>
</dbReference>
<dbReference type="Pfam" id="PF07495">
    <property type="entry name" value="Y_Y_Y"/>
    <property type="match status" value="1"/>
</dbReference>
<dbReference type="InterPro" id="IPR011110">
    <property type="entry name" value="Reg_prop"/>
</dbReference>
<dbReference type="Gene3D" id="2.60.40.10">
    <property type="entry name" value="Immunoglobulins"/>
    <property type="match status" value="1"/>
</dbReference>
<keyword evidence="1" id="KW-0812">Transmembrane</keyword>
<comment type="caution">
    <text evidence="4">The sequence shown here is derived from an EMBL/GenBank/DDBJ whole genome shotgun (WGS) entry which is preliminary data.</text>
</comment>
<gene>
    <name evidence="4" type="ORF">GCM10009431_08010</name>
</gene>
<evidence type="ECO:0000259" key="3">
    <source>
        <dbReference type="Pfam" id="PF07495"/>
    </source>
</evidence>
<feature type="domain" description="Signal transduction histidine kinase internal region" evidence="2">
    <location>
        <begin position="833"/>
        <end position="910"/>
    </location>
</feature>
<sequence>MRVVLFVIFFLQLLLGCSIYAQEFTIKKIDANHNGGSAVNKKALYIDDDGFLWYSTKGGVVKEHGTNSIFFNISNPIGFIDPPQVNQIFKSKSNFLWIATSHGAYSLNLSTGKGTWVETKIPEHSKVIDVYSIFEDNIGNIWLGTEIEFVFKVSIEGEVLPVKLIDNLFFKNMVYGDRTPINTFINPRIKFLGHNDKECLVISQMGVLSEINVLTLEQRKIVDINKQSKVRTHKDWLLVDKSALDFLCFTSLGYYQFQKNTYTYSYIDELDKFYVEVPFGSELLQMNEEGKVYFVKTNDRSLILYSFLSKKEGVLLLKNNEFKFDYPILNTHVSKSGIILTNTQEGKICFLKRKVSMFKKYLYSSSTKIKGISCRNIVETSNRDILIYTYNGFFRRADNTGYFKKIVGLPPSLISSFHGFYMENDSIIWGFGYSHFVSRININKKTFKSFKLKVDTLSQTTTFRDAIVLNRDLFLLNAKGLYSINMDSFKFNDLNQLSKDINIEGIELKELFIDSKNENLWIGSVNGVYKKNLKTQQAYHFHKNTKPIQLVSNEVNVIFEDKKKNIWLGTDNGLQKIDVNNNTSQVFSENTPFKGNKVTGIIEDNNNLWISTFNGLVKFNTTHKVFQVFFKENGLTNNEFNFNSYLKSSSGEVFFGGIDGLNGFYPYEILKRRNSFKLFLNQYKVYNKDSQKIDNHYLNVSEINSFTLPYNYNYLSLDFSINDISNISGNTYQYRLVNNNQNWIDIGSSGKIQFQGLKPGKYILEVRGISSLGDYTNTLSYTIVSKEIFYKSPFFIISIFFLIVSYFYYINKKSRQRLKKDFHQKIKMMELKSKAFRSQMNPHFLFNSLNGIQNAIISKGEKEANNYINHFSKILRHTLNISNLEFISLIDEIDYLKSYVELTKIKLNDDIIVNFNVKNDIESQILIPCMLFQPIVENAIIHGLMPKKGEKSLEITFQITQTSVVGTVLDNGIGIEASKKKKKRLQHNKKSWATVILKERIEIFNTLNKDKIQFSLLDRKTLENTSGTRVVISIPLILQDKINFNLQNYGNN</sequence>
<dbReference type="InterPro" id="IPR010559">
    <property type="entry name" value="Sig_transdc_His_kin_internal"/>
</dbReference>
<dbReference type="PANTHER" id="PTHR34220:SF7">
    <property type="entry name" value="SENSOR HISTIDINE KINASE YPDA"/>
    <property type="match status" value="1"/>
</dbReference>
<dbReference type="PANTHER" id="PTHR34220">
    <property type="entry name" value="SENSOR HISTIDINE KINASE YPDA"/>
    <property type="match status" value="1"/>
</dbReference>
<feature type="domain" description="Two component regulator three Y" evidence="3">
    <location>
        <begin position="728"/>
        <end position="776"/>
    </location>
</feature>
<evidence type="ECO:0000313" key="4">
    <source>
        <dbReference type="EMBL" id="GAA0739233.1"/>
    </source>
</evidence>
<proteinExistence type="predicted"/>
<dbReference type="EMBL" id="BAAAGF010000001">
    <property type="protein sequence ID" value="GAA0739233.1"/>
    <property type="molecule type" value="Genomic_DNA"/>
</dbReference>
<dbReference type="Gene3D" id="2.130.10.10">
    <property type="entry name" value="YVTN repeat-like/Quinoprotein amine dehydrogenase"/>
    <property type="match status" value="2"/>
</dbReference>
<evidence type="ECO:0008006" key="6">
    <source>
        <dbReference type="Google" id="ProtNLM"/>
    </source>
</evidence>
<dbReference type="Gene3D" id="3.30.565.10">
    <property type="entry name" value="Histidine kinase-like ATPase, C-terminal domain"/>
    <property type="match status" value="1"/>
</dbReference>
<keyword evidence="5" id="KW-1185">Reference proteome</keyword>
<dbReference type="InterPro" id="IPR011123">
    <property type="entry name" value="Y_Y_Y"/>
</dbReference>
<dbReference type="SUPFAM" id="SSF63829">
    <property type="entry name" value="Calcium-dependent phosphotriesterase"/>
    <property type="match status" value="1"/>
</dbReference>
<keyword evidence="1" id="KW-0472">Membrane</keyword>
<dbReference type="InterPro" id="IPR036890">
    <property type="entry name" value="HATPase_C_sf"/>
</dbReference>
<dbReference type="InterPro" id="IPR015943">
    <property type="entry name" value="WD40/YVTN_repeat-like_dom_sf"/>
</dbReference>
<keyword evidence="1" id="KW-1133">Transmembrane helix</keyword>
<protein>
    <recommendedName>
        <fullName evidence="6">Two component regulator with propeller domain</fullName>
    </recommendedName>
</protein>
<name>A0ABP3UQZ7_9FLAO</name>
<organism evidence="4 5">
    <name type="scientific">Gaetbulibacter jejuensis</name>
    <dbReference type="NCBI Taxonomy" id="584607"/>
    <lineage>
        <taxon>Bacteria</taxon>
        <taxon>Pseudomonadati</taxon>
        <taxon>Bacteroidota</taxon>
        <taxon>Flavobacteriia</taxon>
        <taxon>Flavobacteriales</taxon>
        <taxon>Flavobacteriaceae</taxon>
        <taxon>Gaetbulibacter</taxon>
    </lineage>
</organism>
<dbReference type="SUPFAM" id="SSF55874">
    <property type="entry name" value="ATPase domain of HSP90 chaperone/DNA topoisomerase II/histidine kinase"/>
    <property type="match status" value="1"/>
</dbReference>
<dbReference type="InterPro" id="IPR013783">
    <property type="entry name" value="Ig-like_fold"/>
</dbReference>
<dbReference type="PROSITE" id="PS51257">
    <property type="entry name" value="PROKAR_LIPOPROTEIN"/>
    <property type="match status" value="1"/>
</dbReference>
<evidence type="ECO:0000313" key="5">
    <source>
        <dbReference type="Proteomes" id="UP001500736"/>
    </source>
</evidence>
<dbReference type="Pfam" id="PF06580">
    <property type="entry name" value="His_kinase"/>
    <property type="match status" value="1"/>
</dbReference>
<dbReference type="Pfam" id="PF07494">
    <property type="entry name" value="Reg_prop"/>
    <property type="match status" value="2"/>
</dbReference>
<reference evidence="5" key="1">
    <citation type="journal article" date="2019" name="Int. J. Syst. Evol. Microbiol.">
        <title>The Global Catalogue of Microorganisms (GCM) 10K type strain sequencing project: providing services to taxonomists for standard genome sequencing and annotation.</title>
        <authorList>
            <consortium name="The Broad Institute Genomics Platform"/>
            <consortium name="The Broad Institute Genome Sequencing Center for Infectious Disease"/>
            <person name="Wu L."/>
            <person name="Ma J."/>
        </authorList>
    </citation>
    <scope>NUCLEOTIDE SEQUENCE [LARGE SCALE GENOMIC DNA]</scope>
    <source>
        <strain evidence="5">JCM 15976</strain>
    </source>
</reference>
<dbReference type="Proteomes" id="UP001500736">
    <property type="component" value="Unassembled WGS sequence"/>
</dbReference>
<evidence type="ECO:0000259" key="2">
    <source>
        <dbReference type="Pfam" id="PF06580"/>
    </source>
</evidence>
<evidence type="ECO:0000256" key="1">
    <source>
        <dbReference type="SAM" id="Phobius"/>
    </source>
</evidence>